<evidence type="ECO:0000256" key="1">
    <source>
        <dbReference type="SAM" id="MobiDB-lite"/>
    </source>
</evidence>
<evidence type="ECO:0000313" key="3">
    <source>
        <dbReference type="Proteomes" id="UP000772434"/>
    </source>
</evidence>
<protein>
    <submittedName>
        <fullName evidence="2">Uncharacterized protein</fullName>
    </submittedName>
</protein>
<dbReference type="EMBL" id="JADNRY010000008">
    <property type="protein sequence ID" value="KAF9075676.1"/>
    <property type="molecule type" value="Genomic_DNA"/>
</dbReference>
<keyword evidence="3" id="KW-1185">Reference proteome</keyword>
<feature type="region of interest" description="Disordered" evidence="1">
    <location>
        <begin position="1"/>
        <end position="25"/>
    </location>
</feature>
<evidence type="ECO:0000313" key="2">
    <source>
        <dbReference type="EMBL" id="KAF9075676.1"/>
    </source>
</evidence>
<proteinExistence type="predicted"/>
<dbReference type="AlphaFoldDB" id="A0A9P5UDY8"/>
<gene>
    <name evidence="2" type="ORF">BDP27DRAFT_1442996</name>
</gene>
<dbReference type="OrthoDB" id="3062192at2759"/>
<sequence>MIEDSESETGTILTSTGTAATSSTIPGPGALSGKAIKLFGTLVMQGLDAIIYRRRLAQIEHILQKDPDAMTNLNLKARKLLYSDLIELSVYSVSIRTRAFRLIMRKIGRKDLQDLATVIVHLSSSETRYDILRDMFFCVQMYKRTRRIRCGLDALDRNYELAALMSYYLPGLQAYSDDTRRMFAPQHRSYFFEVAIVLRLGILEFIIDTSFQEVGPHYEDSGESLLQVVLEKLDPIEDTHSISQIQILINYRLQHAAMNHTLPVDLSTTRLKVEFKGGEQVRLAPPIGVKVPAKNLRPNNEPLCMAAYGAYFTQGKDDIIERLSFSPDRTLTNGCTH</sequence>
<reference evidence="2" key="1">
    <citation type="submission" date="2020-11" db="EMBL/GenBank/DDBJ databases">
        <authorList>
            <consortium name="DOE Joint Genome Institute"/>
            <person name="Ahrendt S."/>
            <person name="Riley R."/>
            <person name="Andreopoulos W."/>
            <person name="Labutti K."/>
            <person name="Pangilinan J."/>
            <person name="Ruiz-Duenas F.J."/>
            <person name="Barrasa J.M."/>
            <person name="Sanchez-Garcia M."/>
            <person name="Camarero S."/>
            <person name="Miyauchi S."/>
            <person name="Serrano A."/>
            <person name="Linde D."/>
            <person name="Babiker R."/>
            <person name="Drula E."/>
            <person name="Ayuso-Fernandez I."/>
            <person name="Pacheco R."/>
            <person name="Padilla G."/>
            <person name="Ferreira P."/>
            <person name="Barriuso J."/>
            <person name="Kellner H."/>
            <person name="Castanera R."/>
            <person name="Alfaro M."/>
            <person name="Ramirez L."/>
            <person name="Pisabarro A.G."/>
            <person name="Kuo A."/>
            <person name="Tritt A."/>
            <person name="Lipzen A."/>
            <person name="He G."/>
            <person name="Yan M."/>
            <person name="Ng V."/>
            <person name="Cullen D."/>
            <person name="Martin F."/>
            <person name="Rosso M.-N."/>
            <person name="Henrissat B."/>
            <person name="Hibbett D."/>
            <person name="Martinez A.T."/>
            <person name="Grigoriev I.V."/>
        </authorList>
    </citation>
    <scope>NUCLEOTIDE SEQUENCE</scope>
    <source>
        <strain evidence="2">AH 40177</strain>
    </source>
</reference>
<name>A0A9P5UDY8_9AGAR</name>
<accession>A0A9P5UDY8</accession>
<organism evidence="2 3">
    <name type="scientific">Rhodocollybia butyracea</name>
    <dbReference type="NCBI Taxonomy" id="206335"/>
    <lineage>
        <taxon>Eukaryota</taxon>
        <taxon>Fungi</taxon>
        <taxon>Dikarya</taxon>
        <taxon>Basidiomycota</taxon>
        <taxon>Agaricomycotina</taxon>
        <taxon>Agaricomycetes</taxon>
        <taxon>Agaricomycetidae</taxon>
        <taxon>Agaricales</taxon>
        <taxon>Marasmiineae</taxon>
        <taxon>Omphalotaceae</taxon>
        <taxon>Rhodocollybia</taxon>
    </lineage>
</organism>
<feature type="compositionally biased region" description="Low complexity" evidence="1">
    <location>
        <begin position="8"/>
        <end position="25"/>
    </location>
</feature>
<comment type="caution">
    <text evidence="2">The sequence shown here is derived from an EMBL/GenBank/DDBJ whole genome shotgun (WGS) entry which is preliminary data.</text>
</comment>
<dbReference type="Proteomes" id="UP000772434">
    <property type="component" value="Unassembled WGS sequence"/>
</dbReference>